<dbReference type="InterPro" id="IPR000276">
    <property type="entry name" value="GPCR_Rhodpsn"/>
</dbReference>
<dbReference type="InterPro" id="IPR002233">
    <property type="entry name" value="ADR_fam"/>
</dbReference>
<feature type="transmembrane region" description="Helical" evidence="11">
    <location>
        <begin position="127"/>
        <end position="157"/>
    </location>
</feature>
<evidence type="ECO:0000313" key="14">
    <source>
        <dbReference type="RefSeq" id="XP_014662992.1"/>
    </source>
</evidence>
<evidence type="ECO:0000259" key="12">
    <source>
        <dbReference type="PROSITE" id="PS50262"/>
    </source>
</evidence>
<comment type="similarity">
    <text evidence="9">Belongs to the G-protein coupled receptor 1 family.</text>
</comment>
<comment type="subcellular location">
    <subcellularLocation>
        <location evidence="1">Cell membrane</location>
        <topology evidence="1">Multi-pass membrane protein</topology>
    </subcellularLocation>
</comment>
<keyword evidence="8 9" id="KW-0807">Transducer</keyword>
<reference evidence="14" key="1">
    <citation type="submission" date="2025-08" db="UniProtKB">
        <authorList>
            <consortium name="RefSeq"/>
        </authorList>
    </citation>
    <scope>IDENTIFICATION</scope>
</reference>
<dbReference type="PROSITE" id="PS50262">
    <property type="entry name" value="G_PROTEIN_RECEP_F1_2"/>
    <property type="match status" value="1"/>
</dbReference>
<dbReference type="Proteomes" id="UP000695022">
    <property type="component" value="Unplaced"/>
</dbReference>
<organism evidence="13 14">
    <name type="scientific">Priapulus caudatus</name>
    <name type="common">Priapulid worm</name>
    <dbReference type="NCBI Taxonomy" id="37621"/>
    <lineage>
        <taxon>Eukaryota</taxon>
        <taxon>Metazoa</taxon>
        <taxon>Ecdysozoa</taxon>
        <taxon>Scalidophora</taxon>
        <taxon>Priapulida</taxon>
        <taxon>Priapulimorpha</taxon>
        <taxon>Priapulimorphida</taxon>
        <taxon>Priapulidae</taxon>
        <taxon>Priapulus</taxon>
    </lineage>
</organism>
<evidence type="ECO:0000256" key="1">
    <source>
        <dbReference type="ARBA" id="ARBA00004651"/>
    </source>
</evidence>
<gene>
    <name evidence="14" type="primary">LOC106805782</name>
</gene>
<dbReference type="PRINTS" id="PR00237">
    <property type="entry name" value="GPCRRHODOPSN"/>
</dbReference>
<dbReference type="PANTHER" id="PTHR24248:SF72">
    <property type="entry name" value="G-PROTEIN COUPLED RECEPTORS FAMILY 1 PROFILE DOMAIN-CONTAINING PROTEIN"/>
    <property type="match status" value="1"/>
</dbReference>
<proteinExistence type="inferred from homology"/>
<feature type="transmembrane region" description="Helical" evidence="11">
    <location>
        <begin position="314"/>
        <end position="335"/>
    </location>
</feature>
<feature type="transmembrane region" description="Helical" evidence="11">
    <location>
        <begin position="347"/>
        <end position="370"/>
    </location>
</feature>
<dbReference type="GeneID" id="106805782"/>
<sequence length="550" mass="60680">MPLLQLVAHMLSAPRDVVANETASRVVGQDVGPCVNITDDLNGSVDCDGSQRSHDVDVVHAIYTGIMLAAIDALTIGGNILVLAAVYRTEQLRSSTNYFIVNLALADLLLGTAVLPFSAALEVIQKWVFGAWFCAIWAAIDVFCCTCSIVSLCVISVDRYIGVTRPLSYYRIMTERRAVVIIVCVWVFSFAISIGPLMGWKEPQADPSVCGPVEKLDYVLFSVCGSFYLPLAIILIVYFRIYKEAVKQSRFLSSGVKVSDTKMGQSNDNVVLRIHTKQTHNSDHGRNVADENLKKASVMSKLAKFAKQKKAAKTLGIVVGIFILCWLPFFLILPIGEIFSKCKIPELIFKIFFWLGYCNSCLNPVIYACSSREFQRAFRRILYCGFSRRRHMDVVSSDTPDSANYKSLSTKKQWRKGLPFPRHRAKHRKSAAITLNDNEGFTRSPSNLPKPLGSDDLGRRRPSADLVDGFALHVQTLSPTFPDWPTTDQLGGFSVCNPTHSFSTTMSGDGATLRRCELGEHGDLDASIETCVDVSPDTGSGSSVTSDRRA</sequence>
<evidence type="ECO:0000256" key="6">
    <source>
        <dbReference type="ARBA" id="ARBA00023136"/>
    </source>
</evidence>
<feature type="domain" description="G-protein coupled receptors family 1 profile" evidence="12">
    <location>
        <begin position="78"/>
        <end position="367"/>
    </location>
</feature>
<dbReference type="RefSeq" id="XP_014662992.1">
    <property type="nucleotide sequence ID" value="XM_014807506.1"/>
</dbReference>
<feature type="transmembrane region" description="Helical" evidence="11">
    <location>
        <begin position="99"/>
        <end position="121"/>
    </location>
</feature>
<evidence type="ECO:0000256" key="11">
    <source>
        <dbReference type="SAM" id="Phobius"/>
    </source>
</evidence>
<keyword evidence="13" id="KW-1185">Reference proteome</keyword>
<feature type="region of interest" description="Disordered" evidence="10">
    <location>
        <begin position="436"/>
        <end position="460"/>
    </location>
</feature>
<keyword evidence="7 9" id="KW-0675">Receptor</keyword>
<feature type="transmembrane region" description="Helical" evidence="11">
    <location>
        <begin position="218"/>
        <end position="241"/>
    </location>
</feature>
<dbReference type="SMART" id="SM01381">
    <property type="entry name" value="7TM_GPCR_Srsx"/>
    <property type="match status" value="1"/>
</dbReference>
<dbReference type="PANTHER" id="PTHR24248">
    <property type="entry name" value="ADRENERGIC RECEPTOR-RELATED G-PROTEIN COUPLED RECEPTOR"/>
    <property type="match status" value="1"/>
</dbReference>
<dbReference type="Pfam" id="PF00001">
    <property type="entry name" value="7tm_1"/>
    <property type="match status" value="1"/>
</dbReference>
<feature type="compositionally biased region" description="Polar residues" evidence="10">
    <location>
        <begin position="436"/>
        <end position="447"/>
    </location>
</feature>
<evidence type="ECO:0000256" key="9">
    <source>
        <dbReference type="RuleBase" id="RU000688"/>
    </source>
</evidence>
<evidence type="ECO:0000313" key="13">
    <source>
        <dbReference type="Proteomes" id="UP000695022"/>
    </source>
</evidence>
<protein>
    <submittedName>
        <fullName evidence="14">Alpha-1A adrenergic receptor-like</fullName>
    </submittedName>
</protein>
<name>A0ABM1DSS1_PRICU</name>
<feature type="transmembrane region" description="Helical" evidence="11">
    <location>
        <begin position="61"/>
        <end position="87"/>
    </location>
</feature>
<accession>A0ABM1DSS1</accession>
<keyword evidence="6 11" id="KW-0472">Membrane</keyword>
<evidence type="ECO:0000256" key="3">
    <source>
        <dbReference type="ARBA" id="ARBA00022692"/>
    </source>
</evidence>
<dbReference type="PROSITE" id="PS00237">
    <property type="entry name" value="G_PROTEIN_RECEP_F1_1"/>
    <property type="match status" value="1"/>
</dbReference>
<evidence type="ECO:0000256" key="4">
    <source>
        <dbReference type="ARBA" id="ARBA00022989"/>
    </source>
</evidence>
<feature type="transmembrane region" description="Helical" evidence="11">
    <location>
        <begin position="178"/>
        <end position="198"/>
    </location>
</feature>
<keyword evidence="4 11" id="KW-1133">Transmembrane helix</keyword>
<keyword evidence="2" id="KW-1003">Cell membrane</keyword>
<evidence type="ECO:0000256" key="2">
    <source>
        <dbReference type="ARBA" id="ARBA00022475"/>
    </source>
</evidence>
<dbReference type="PRINTS" id="PR01103">
    <property type="entry name" value="ADRENERGICR"/>
</dbReference>
<evidence type="ECO:0000256" key="5">
    <source>
        <dbReference type="ARBA" id="ARBA00023040"/>
    </source>
</evidence>
<evidence type="ECO:0000256" key="8">
    <source>
        <dbReference type="ARBA" id="ARBA00023224"/>
    </source>
</evidence>
<keyword evidence="5 9" id="KW-0297">G-protein coupled receptor</keyword>
<dbReference type="SUPFAM" id="SSF81321">
    <property type="entry name" value="Family A G protein-coupled receptor-like"/>
    <property type="match status" value="1"/>
</dbReference>
<evidence type="ECO:0000256" key="10">
    <source>
        <dbReference type="SAM" id="MobiDB-lite"/>
    </source>
</evidence>
<keyword evidence="3 9" id="KW-0812">Transmembrane</keyword>
<dbReference type="InterPro" id="IPR017452">
    <property type="entry name" value="GPCR_Rhodpsn_7TM"/>
</dbReference>
<dbReference type="Gene3D" id="1.20.1070.10">
    <property type="entry name" value="Rhodopsin 7-helix transmembrane proteins"/>
    <property type="match status" value="1"/>
</dbReference>
<evidence type="ECO:0000256" key="7">
    <source>
        <dbReference type="ARBA" id="ARBA00023170"/>
    </source>
</evidence>